<feature type="compositionally biased region" description="Low complexity" evidence="1">
    <location>
        <begin position="1060"/>
        <end position="1081"/>
    </location>
</feature>
<keyword evidence="4" id="KW-1185">Reference proteome</keyword>
<dbReference type="PANTHER" id="PTHR43081:SF1">
    <property type="entry name" value="ADENYLATE CYCLASE, TERMINAL-DIFFERENTIATION SPECIFIC"/>
    <property type="match status" value="1"/>
</dbReference>
<feature type="domain" description="Guanylate cyclase" evidence="2">
    <location>
        <begin position="641"/>
        <end position="695"/>
    </location>
</feature>
<feature type="region of interest" description="Disordered" evidence="1">
    <location>
        <begin position="1728"/>
        <end position="1756"/>
    </location>
</feature>
<dbReference type="PROSITE" id="PS50125">
    <property type="entry name" value="GUANYLATE_CYCLASE_2"/>
    <property type="match status" value="1"/>
</dbReference>
<dbReference type="InterPro" id="IPR050697">
    <property type="entry name" value="Adenylyl/Guanylyl_Cyclase_3/4"/>
</dbReference>
<accession>A0A835T9B2</accession>
<comment type="caution">
    <text evidence="3">The sequence shown here is derived from an EMBL/GenBank/DDBJ whole genome shotgun (WGS) entry which is preliminary data.</text>
</comment>
<dbReference type="Gene3D" id="3.30.70.1230">
    <property type="entry name" value="Nucleotide cyclase"/>
    <property type="match status" value="3"/>
</dbReference>
<organism evidence="3 4">
    <name type="scientific">Chlamydomonas incerta</name>
    <dbReference type="NCBI Taxonomy" id="51695"/>
    <lineage>
        <taxon>Eukaryota</taxon>
        <taxon>Viridiplantae</taxon>
        <taxon>Chlorophyta</taxon>
        <taxon>core chlorophytes</taxon>
        <taxon>Chlorophyceae</taxon>
        <taxon>CS clade</taxon>
        <taxon>Chlamydomonadales</taxon>
        <taxon>Chlamydomonadaceae</taxon>
        <taxon>Chlamydomonas</taxon>
    </lineage>
</organism>
<dbReference type="InterPro" id="IPR029787">
    <property type="entry name" value="Nucleotide_cyclase"/>
</dbReference>
<feature type="region of interest" description="Disordered" evidence="1">
    <location>
        <begin position="1838"/>
        <end position="1872"/>
    </location>
</feature>
<dbReference type="SUPFAM" id="SSF55073">
    <property type="entry name" value="Nucleotide cyclase"/>
    <property type="match status" value="2"/>
</dbReference>
<dbReference type="InterPro" id="IPR001054">
    <property type="entry name" value="A/G_cyclase"/>
</dbReference>
<reference evidence="3" key="1">
    <citation type="journal article" date="2020" name="bioRxiv">
        <title>Comparative genomics of Chlamydomonas.</title>
        <authorList>
            <person name="Craig R.J."/>
            <person name="Hasan A.R."/>
            <person name="Ness R.W."/>
            <person name="Keightley P.D."/>
        </authorList>
    </citation>
    <scope>NUCLEOTIDE SEQUENCE</scope>
    <source>
        <strain evidence="3">SAG 7.73</strain>
    </source>
</reference>
<feature type="region of interest" description="Disordered" evidence="1">
    <location>
        <begin position="1679"/>
        <end position="1707"/>
    </location>
</feature>
<feature type="compositionally biased region" description="Basic and acidic residues" evidence="1">
    <location>
        <begin position="848"/>
        <end position="859"/>
    </location>
</feature>
<feature type="region of interest" description="Disordered" evidence="1">
    <location>
        <begin position="1896"/>
        <end position="1917"/>
    </location>
</feature>
<feature type="compositionally biased region" description="Pro residues" evidence="1">
    <location>
        <begin position="1858"/>
        <end position="1868"/>
    </location>
</feature>
<dbReference type="EMBL" id="JAEHOC010000009">
    <property type="protein sequence ID" value="KAG2438813.1"/>
    <property type="molecule type" value="Genomic_DNA"/>
</dbReference>
<feature type="compositionally biased region" description="Gly residues" evidence="1">
    <location>
        <begin position="1564"/>
        <end position="1576"/>
    </location>
</feature>
<protein>
    <recommendedName>
        <fullName evidence="2">Guanylate cyclase domain-containing protein</fullName>
    </recommendedName>
</protein>
<dbReference type="SMART" id="SM00044">
    <property type="entry name" value="CYCc"/>
    <property type="match status" value="1"/>
</dbReference>
<evidence type="ECO:0000313" key="3">
    <source>
        <dbReference type="EMBL" id="KAG2438813.1"/>
    </source>
</evidence>
<evidence type="ECO:0000313" key="4">
    <source>
        <dbReference type="Proteomes" id="UP000650467"/>
    </source>
</evidence>
<proteinExistence type="predicted"/>
<evidence type="ECO:0000259" key="2">
    <source>
        <dbReference type="PROSITE" id="PS50125"/>
    </source>
</evidence>
<feature type="region of interest" description="Disordered" evidence="1">
    <location>
        <begin position="1172"/>
        <end position="1219"/>
    </location>
</feature>
<evidence type="ECO:0000256" key="1">
    <source>
        <dbReference type="SAM" id="MobiDB-lite"/>
    </source>
</evidence>
<feature type="compositionally biased region" description="Low complexity" evidence="1">
    <location>
        <begin position="1625"/>
        <end position="1641"/>
    </location>
</feature>
<feature type="compositionally biased region" description="Low complexity" evidence="1">
    <location>
        <begin position="2004"/>
        <end position="2024"/>
    </location>
</feature>
<feature type="region of interest" description="Disordered" evidence="1">
    <location>
        <begin position="1060"/>
        <end position="1121"/>
    </location>
</feature>
<feature type="region of interest" description="Disordered" evidence="1">
    <location>
        <begin position="561"/>
        <end position="581"/>
    </location>
</feature>
<feature type="region of interest" description="Disordered" evidence="1">
    <location>
        <begin position="1564"/>
        <end position="1589"/>
    </location>
</feature>
<dbReference type="SUPFAM" id="SSF53850">
    <property type="entry name" value="Periplasmic binding protein-like II"/>
    <property type="match status" value="1"/>
</dbReference>
<feature type="region of interest" description="Disordered" evidence="1">
    <location>
        <begin position="834"/>
        <end position="901"/>
    </location>
</feature>
<dbReference type="GO" id="GO:0035556">
    <property type="term" value="P:intracellular signal transduction"/>
    <property type="evidence" value="ECO:0007669"/>
    <property type="project" value="InterPro"/>
</dbReference>
<feature type="compositionally biased region" description="Polar residues" evidence="1">
    <location>
        <begin position="891"/>
        <end position="901"/>
    </location>
</feature>
<name>A0A835T9B2_CHLIN</name>
<gene>
    <name evidence="3" type="ORF">HXX76_005354</name>
</gene>
<feature type="region of interest" description="Disordered" evidence="1">
    <location>
        <begin position="1958"/>
        <end position="2024"/>
    </location>
</feature>
<dbReference type="GO" id="GO:0009190">
    <property type="term" value="P:cyclic nucleotide biosynthetic process"/>
    <property type="evidence" value="ECO:0007669"/>
    <property type="project" value="InterPro"/>
</dbReference>
<dbReference type="OrthoDB" id="542878at2759"/>
<dbReference type="Gene3D" id="3.40.190.10">
    <property type="entry name" value="Periplasmic binding protein-like II"/>
    <property type="match status" value="1"/>
</dbReference>
<sequence>MYRELQDVPGEGVVVDRACLRSSLPPLAASCDATFNSTDSSRLRVVMSSLVHACTHFDDDVGSVRRLRVIAGVARLYPELQRLSTQFSAATGIPVYFNFSTRIGSSGVLIRSAMARPPPVVDSGDNTAGGADAFITTTSLLPNLDQGGKLLDMNGMVGEDGQLRWYEINKALREQMVVYGNKVVGIPVTTSPVFLFYHKPVFARDNLTVPVTWDQVIALAERYNGTDLNGNGLPGYGMCMTPPDCFVDGTILQWILSSFVQTQGYSQGLILDPDSLANLANSSAMIEALTIMKRLRRVGPLSGNCAVFEDEAYLEGRCLLSITTPTTFKAAYSPEKPARFAAMRGRMGMAPFPGSTRVLDRASGNLTDCDTARCPMARVKARDASGMKRPVNQPAPSSNIVVMLNAQSPVKYQFYAYSLFSYLLSPNVLGSDELLLDPRLETVPFRDTDLTPDANAAWVARGYDPSDVDQFLTTLRTALSNPNQNFENKFPGNVNISARCTAAAVMYTNATPGYVAPPLHVVLGVIGSAVDAVVKEQGGAAVFGPVYRFLLNWGRSQYSSDGSVAPGDDEGSGRAAGGGGQGGGLSSEGRLVLAIAVPCAVGLIAVATVAALWRWNRRRAAALRRGRGVVVAPPGAGPDTTLLVTDIQSSTSLWEHLDAGVMDRALSTHHAVMRKAIADWAGYESATEGDSFIVAFRSATEALMCALAAQQALLDAAWPQELLDAGPGRVPGLEAPELDPLAQVGAVPVTTTKQAARSGRLAYTPTLTQRAAIAAGRSRNGSARSWSLFGGPSQAPAAAGLGGALGVSAGGADEAVAADPSPWYRSIGARRRAVSGSGHEASPVPHASEADETRTHDDAATEDTEPHATAAAGASEGEEGGYQEGTDGAGPSSSGWVGPDSTGTSCFTPISLTAAAAAAATAAAAAATGSTGGTPGADGGGRAAQHATVAAAAGAAGPGSGGVSHRAIQSPFEPAAGLMAYGDGPTSSSNVLGRVSSRAALTGPPTAAAAPATAPLGAVVHSTASGVLGLGSGLLKAFSNITAAVGGHSSGGLWRLASAGASAGAGPPGAAGSAQGPARPQVYASCSQPAAGGRVSGSGALVHDTQQQQPQQQAGTPTAFRSSVSLSANQMSQWLGHRLTNESGGAAEPVHAYLSLAVKLSRSVHITRLQPPEPHELSSVVPSPSGARRANTPTTADRARTWTGGGRYSNDGSTPGAGADAASSAAAAVVIFRGLRVRMGLHTGVASAAEVTVNATSGRTQYSGDCITWAKHVSDTAHGGMVVFGEATRQRLDADAVRAARPYVLYSGLHVVGREGIEHTAQQRLHLYTAYGSALLPRALVVRPLVTASELRPGVLAAPVGHGTVVQVRVVGAERLLCWDYELAAKAMQVLHACTMQLLSGLDDVAAGKGTGTGGSGSGAKGACASWASSAAYVLSGGITLAATGHGSGAAGAGGPAGVGGGGGEAGAGGGAGTGCGSTAGVMTLVFPDTDAAVSWAAALRARLPTLEWPTGLLEHELCEEVWAPAPSGAGFGDGYRFVARPPLLRHAMTANLPLTGGGAGGGGAGAAGGTGGGGAPAPRFSNNGSSNPLARLSSAFRARLGGAPPSPVHSSGRARFGNAAPALSRAGGAGAAPGSPHSVAFARTSDSAGAGTGGQARLHTAGSAHGRRVLGHCLEEAPHEGEDQQQPQPQPQPQPQSSKEQALPPRRVMTEQAPELAARVRAAIAASRASRGEGRASIESQAPPAPATPAPSSQLDAAAAFMTSTSSDSGPRRSEILLWRAGAEKQQAAGAAAGAPPGGGRSSPPVAAAAVAAGSGALAALAEPCGASLDELPAQLAQRGPSSQGWAAQGAQDVHLPMPPPPSPGHAPWPAEAAAAAAAALAVAPVAEAAGRSAGKALTGGEGPASPSAGRSTAGAGKQLPLADAAVKPAPAAGLAREGRVDVPAVTSSVEIEVHTSPVGWPSTRSQRSHTHSGPLGTAGTWSNNSAPGGHRSAASRASPTLVAPAAAPSPGAGPSSQPAVSTPAAKAPLSAAAAASAVLPAGRARAPFGPGAAFEPSVTSGGAARAALPGTAGAGAAIAAAEEPAAEMAPYAAVTTGAGGAGEALVPLRLLYRGLRLRAAVACGPLKGGLVAGDVSGHVVYRGKAFTQLAKLMAKAKTGQIVATADLARTLPPSLSEELTLIDKL</sequence>
<feature type="region of interest" description="Disordered" evidence="1">
    <location>
        <begin position="1625"/>
        <end position="1665"/>
    </location>
</feature>
<dbReference type="Proteomes" id="UP000650467">
    <property type="component" value="Unassembled WGS sequence"/>
</dbReference>
<dbReference type="PANTHER" id="PTHR43081">
    <property type="entry name" value="ADENYLATE CYCLASE, TERMINAL-DIFFERENTIATION SPECIFIC-RELATED"/>
    <property type="match status" value="1"/>
</dbReference>